<evidence type="ECO:0000256" key="4">
    <source>
        <dbReference type="ARBA" id="ARBA00022684"/>
    </source>
</evidence>
<comment type="similarity">
    <text evidence="2">Belongs to the aldo/keto reductase family. Glutamate--cysteine ligase light chain subfamily.</text>
</comment>
<evidence type="ECO:0000256" key="6">
    <source>
        <dbReference type="ARBA" id="ARBA00031154"/>
    </source>
</evidence>
<dbReference type="SUPFAM" id="SSF51430">
    <property type="entry name" value="NAD(P)-linked oxidoreductase"/>
    <property type="match status" value="1"/>
</dbReference>
<dbReference type="UniPathway" id="UPA00142">
    <property type="reaction ID" value="UER00209"/>
</dbReference>
<dbReference type="InterPro" id="IPR036812">
    <property type="entry name" value="NAD(P)_OxRdtase_dom_sf"/>
</dbReference>
<evidence type="ECO:0000259" key="9">
    <source>
        <dbReference type="Pfam" id="PF00248"/>
    </source>
</evidence>
<feature type="domain" description="NADP-dependent oxidoreductase" evidence="9">
    <location>
        <begin position="106"/>
        <end position="235"/>
    </location>
</feature>
<evidence type="ECO:0000313" key="10">
    <source>
        <dbReference type="Proteomes" id="UP000492821"/>
    </source>
</evidence>
<dbReference type="InterPro" id="IPR032963">
    <property type="entry name" value="Gclm"/>
</dbReference>
<comment type="pathway">
    <text evidence="1">Sulfur metabolism; glutathione biosynthesis; glutathione from L-cysteine and L-glutamate: step 1/2.</text>
</comment>
<evidence type="ECO:0000256" key="7">
    <source>
        <dbReference type="ARBA" id="ARBA00031732"/>
    </source>
</evidence>
<dbReference type="GO" id="GO:0030234">
    <property type="term" value="F:enzyme regulator activity"/>
    <property type="evidence" value="ECO:0007669"/>
    <property type="project" value="TreeGrafter"/>
</dbReference>
<dbReference type="PANTHER" id="PTHR13295:SF4">
    <property type="entry name" value="GLUTAMATE--CYSTEINE LIGASE REGULATORY SUBUNIT"/>
    <property type="match status" value="1"/>
</dbReference>
<dbReference type="GO" id="GO:0017109">
    <property type="term" value="C:glutamate-cysteine ligase complex"/>
    <property type="evidence" value="ECO:0007669"/>
    <property type="project" value="TreeGrafter"/>
</dbReference>
<sequence>MSVARILFRRGPLIRCFSKSLFPNMSSVNATAWESVVNRLKSLKSFRLHTGNMNNYVELKTRRYKSSSEELVACLDMQFANLSENVKVDDDGTLLLSAKETPLTYDRDDLKITLKVFINEFSVKEVDAAVAAVLTQLKIDSIEQLIIDFPHPGDDEIDNTWVEKVVGVWKELEQHIQSGKIISIGVADFNLHALKELVNNVDIKPCVNHFSVDGCCVVPPELQAFAQENDIQLLTHNDPHPFPLREVFQTICTLNSKAPVCREIFVPTWAARYTVWIRRRSIMASKGYIVQFESTA</sequence>
<dbReference type="PANTHER" id="PTHR13295">
    <property type="entry name" value="GLUTAMATE CYSTEINE LIGASE REGULATORY SUBUNIT"/>
    <property type="match status" value="1"/>
</dbReference>
<evidence type="ECO:0000313" key="11">
    <source>
        <dbReference type="WBParaSite" id="Pan_g16081.t1"/>
    </source>
</evidence>
<organism evidence="10 11">
    <name type="scientific">Panagrellus redivivus</name>
    <name type="common">Microworm</name>
    <dbReference type="NCBI Taxonomy" id="6233"/>
    <lineage>
        <taxon>Eukaryota</taxon>
        <taxon>Metazoa</taxon>
        <taxon>Ecdysozoa</taxon>
        <taxon>Nematoda</taxon>
        <taxon>Chromadorea</taxon>
        <taxon>Rhabditida</taxon>
        <taxon>Tylenchina</taxon>
        <taxon>Panagrolaimomorpha</taxon>
        <taxon>Panagrolaimoidea</taxon>
        <taxon>Panagrolaimidae</taxon>
        <taxon>Panagrellus</taxon>
    </lineage>
</organism>
<evidence type="ECO:0000256" key="8">
    <source>
        <dbReference type="ARBA" id="ARBA00032926"/>
    </source>
</evidence>
<dbReference type="GO" id="GO:0006750">
    <property type="term" value="P:glutathione biosynthetic process"/>
    <property type="evidence" value="ECO:0007669"/>
    <property type="project" value="UniProtKB-UniPathway"/>
</dbReference>
<dbReference type="Proteomes" id="UP000492821">
    <property type="component" value="Unassembled WGS sequence"/>
</dbReference>
<dbReference type="WBParaSite" id="Pan_g16081.t1">
    <property type="protein sequence ID" value="Pan_g16081.t1"/>
    <property type="gene ID" value="Pan_g16081"/>
</dbReference>
<dbReference type="GO" id="GO:0035226">
    <property type="term" value="F:glutamate-cysteine ligase catalytic subunit binding"/>
    <property type="evidence" value="ECO:0007669"/>
    <property type="project" value="InterPro"/>
</dbReference>
<dbReference type="Pfam" id="PF00248">
    <property type="entry name" value="Aldo_ket_red"/>
    <property type="match status" value="1"/>
</dbReference>
<keyword evidence="10" id="KW-1185">Reference proteome</keyword>
<dbReference type="InterPro" id="IPR023210">
    <property type="entry name" value="NADP_OxRdtase_dom"/>
</dbReference>
<reference evidence="11" key="2">
    <citation type="submission" date="2020-10" db="UniProtKB">
        <authorList>
            <consortium name="WormBaseParasite"/>
        </authorList>
    </citation>
    <scope>IDENTIFICATION</scope>
</reference>
<accession>A0A7E4V394</accession>
<keyword evidence="4" id="KW-0317">Glutathione biosynthesis</keyword>
<reference evidence="10" key="1">
    <citation type="journal article" date="2013" name="Genetics">
        <title>The draft genome and transcriptome of Panagrellus redivivus are shaped by the harsh demands of a free-living lifestyle.</title>
        <authorList>
            <person name="Srinivasan J."/>
            <person name="Dillman A.R."/>
            <person name="Macchietto M.G."/>
            <person name="Heikkinen L."/>
            <person name="Lakso M."/>
            <person name="Fracchia K.M."/>
            <person name="Antoshechkin I."/>
            <person name="Mortazavi A."/>
            <person name="Wong G."/>
            <person name="Sternberg P.W."/>
        </authorList>
    </citation>
    <scope>NUCLEOTIDE SEQUENCE [LARGE SCALE GENOMIC DNA]</scope>
    <source>
        <strain evidence="10">MT8872</strain>
    </source>
</reference>
<protein>
    <recommendedName>
        <fullName evidence="7">GCS light chain</fullName>
    </recommendedName>
    <alternativeName>
        <fullName evidence="5">Gamma-ECS regulatory subunit</fullName>
    </alternativeName>
    <alternativeName>
        <fullName evidence="8">Gamma-glutamylcysteine synthetase regulatory subunit</fullName>
    </alternativeName>
    <alternativeName>
        <fullName evidence="6">Glutamate--cysteine ligase modifier subunit</fullName>
    </alternativeName>
</protein>
<evidence type="ECO:0000256" key="1">
    <source>
        <dbReference type="ARBA" id="ARBA00005006"/>
    </source>
</evidence>
<proteinExistence type="inferred from homology"/>
<evidence type="ECO:0000256" key="5">
    <source>
        <dbReference type="ARBA" id="ARBA00030406"/>
    </source>
</evidence>
<evidence type="ECO:0000256" key="2">
    <source>
        <dbReference type="ARBA" id="ARBA00008612"/>
    </source>
</evidence>
<evidence type="ECO:0000256" key="3">
    <source>
        <dbReference type="ARBA" id="ARBA00011532"/>
    </source>
</evidence>
<comment type="subunit">
    <text evidence="3">Heterodimer of a catalytic heavy chain and a regulatory light chain.</text>
</comment>
<name>A0A7E4V394_PANRE</name>
<dbReference type="Gene3D" id="3.20.20.100">
    <property type="entry name" value="NADP-dependent oxidoreductase domain"/>
    <property type="match status" value="1"/>
</dbReference>
<dbReference type="AlphaFoldDB" id="A0A7E4V394"/>